<dbReference type="PROSITE" id="PS50850">
    <property type="entry name" value="MFS"/>
    <property type="match status" value="1"/>
</dbReference>
<feature type="transmembrane region" description="Helical" evidence="8">
    <location>
        <begin position="35"/>
        <end position="53"/>
    </location>
</feature>
<sequence>MSFIKLLIVPPEINPNNRKALTIPLLNPVDKYGRVFFFSWFGFMLAFLSWYAFPPLLTVTIKEDLHMTQAQVANSNIIALLSTLLVRFISGPLCDRYGPRLVFIGLLLAGSIPTAMAGLVTTPQGLTALRFFIGILGGTFVPCQVWCTGFFDKKVVGAANSLAAGLGNAGGGITYFVMPAIFDSLVHNQGLTPHKAWRVAYIIPFILIVAVALAMLLTCDDTPTGKWSERHIWAKQDNQSEANIIDLSSGNQSTRPSRPPSITDIMTSDVEEKKDGAQTPLAFDSEGTQVMEQLEALQTDTVVAPSRKESLGVIFSLASVAIAIPYACSFGSELAINSILGEYYLENFPYMGQTQSGKWAAMFGLLNIICRPAGGFLADILYHYTKTPWSKKLLLSFLGVGMGAFELAIGLSNPKSEATMFGLFAGLAFFLEACNGAVFALVPHVHPFANGIVSGMVGGFGNLGGIIFAVVFRYNHTNYARSIWILGAVSIAAHVLTAWIRPVPKNQKRSKTAIFAIEAPNTLKKLLIKVIDSIFFDNERTLFATFKYVGDDYEADMLKMRANPKVREWWAMTDGMQESPVSGAVGSAEGPGWWKALDEVFYTD</sequence>
<dbReference type="OrthoDB" id="434240at2759"/>
<evidence type="ECO:0000259" key="9">
    <source>
        <dbReference type="PROSITE" id="PS50850"/>
    </source>
</evidence>
<dbReference type="Gene3D" id="3.30.70.100">
    <property type="match status" value="1"/>
</dbReference>
<keyword evidence="3" id="KW-0813">Transport</keyword>
<proteinExistence type="inferred from homology"/>
<feature type="transmembrane region" description="Helical" evidence="8">
    <location>
        <begin position="73"/>
        <end position="89"/>
    </location>
</feature>
<feature type="transmembrane region" description="Helical" evidence="8">
    <location>
        <begin position="418"/>
        <end position="441"/>
    </location>
</feature>
<evidence type="ECO:0000256" key="2">
    <source>
        <dbReference type="ARBA" id="ARBA00008432"/>
    </source>
</evidence>
<feature type="transmembrane region" description="Helical" evidence="8">
    <location>
        <begin position="313"/>
        <end position="339"/>
    </location>
</feature>
<keyword evidence="4 8" id="KW-0812">Transmembrane</keyword>
<feature type="domain" description="Major facilitator superfamily (MFS) profile" evidence="9">
    <location>
        <begin position="35"/>
        <end position="505"/>
    </location>
</feature>
<dbReference type="GO" id="GO:0016857">
    <property type="term" value="F:racemase and epimerase activity, acting on carbohydrates and derivatives"/>
    <property type="evidence" value="ECO:0007669"/>
    <property type="project" value="InterPro"/>
</dbReference>
<evidence type="ECO:0000256" key="5">
    <source>
        <dbReference type="ARBA" id="ARBA00022989"/>
    </source>
</evidence>
<dbReference type="InterPro" id="IPR036259">
    <property type="entry name" value="MFS_trans_sf"/>
</dbReference>
<dbReference type="Gene3D" id="1.20.1250.20">
    <property type="entry name" value="MFS general substrate transporter like domains"/>
    <property type="match status" value="2"/>
</dbReference>
<feature type="transmembrane region" description="Helical" evidence="8">
    <location>
        <begin position="359"/>
        <end position="381"/>
    </location>
</feature>
<dbReference type="FunFam" id="1.20.1250.20:FF:000382">
    <property type="entry name" value="Nitrate transporter CrnA"/>
    <property type="match status" value="1"/>
</dbReference>
<dbReference type="EMBL" id="JZBS01001896">
    <property type="protein sequence ID" value="KKK20971.1"/>
    <property type="molecule type" value="Genomic_DNA"/>
</dbReference>
<comment type="similarity">
    <text evidence="2">Belongs to the major facilitator superfamily. Nitrate/nitrite porter (TC 2.A.1.8) family.</text>
</comment>
<dbReference type="SUPFAM" id="SSF103473">
    <property type="entry name" value="MFS general substrate transporter"/>
    <property type="match status" value="1"/>
</dbReference>
<evidence type="ECO:0000256" key="1">
    <source>
        <dbReference type="ARBA" id="ARBA00004141"/>
    </source>
</evidence>
<dbReference type="InterPro" id="IPR020846">
    <property type="entry name" value="MFS_dom"/>
</dbReference>
<gene>
    <name evidence="10" type="ORF">ARAM_000638</name>
</gene>
<evidence type="ECO:0000313" key="11">
    <source>
        <dbReference type="Proteomes" id="UP000034291"/>
    </source>
</evidence>
<dbReference type="Proteomes" id="UP000034291">
    <property type="component" value="Unassembled WGS sequence"/>
</dbReference>
<keyword evidence="6" id="KW-0534">Nitrate assimilation</keyword>
<dbReference type="InterPro" id="IPR011701">
    <property type="entry name" value="MFS"/>
</dbReference>
<dbReference type="GO" id="GO:0015112">
    <property type="term" value="F:nitrate transmembrane transporter activity"/>
    <property type="evidence" value="ECO:0007669"/>
    <property type="project" value="InterPro"/>
</dbReference>
<dbReference type="InterPro" id="IPR011008">
    <property type="entry name" value="Dimeric_a/b-barrel"/>
</dbReference>
<dbReference type="Pfam" id="PF07690">
    <property type="entry name" value="MFS_1"/>
    <property type="match status" value="1"/>
</dbReference>
<evidence type="ECO:0000256" key="3">
    <source>
        <dbReference type="ARBA" id="ARBA00022448"/>
    </source>
</evidence>
<protein>
    <submittedName>
        <fullName evidence="10">Nitrate transporter CrnA</fullName>
    </submittedName>
</protein>
<reference evidence="10 11" key="1">
    <citation type="submission" date="2015-02" db="EMBL/GenBank/DDBJ databases">
        <title>Draft Genome Sequences of Two Closely-Related Aflatoxigenic Aspergillus Species Obtained from the Cote d'Ivoire.</title>
        <authorList>
            <person name="Moore G.G."/>
            <person name="Beltz S.B."/>
            <person name="Mack B.M."/>
        </authorList>
    </citation>
    <scope>NUCLEOTIDE SEQUENCE [LARGE SCALE GENOMIC DNA]</scope>
    <source>
        <strain evidence="10 11">SRRC1468</strain>
    </source>
</reference>
<organism evidence="10 11">
    <name type="scientific">Aspergillus rambellii</name>
    <dbReference type="NCBI Taxonomy" id="308745"/>
    <lineage>
        <taxon>Eukaryota</taxon>
        <taxon>Fungi</taxon>
        <taxon>Dikarya</taxon>
        <taxon>Ascomycota</taxon>
        <taxon>Pezizomycotina</taxon>
        <taxon>Eurotiomycetes</taxon>
        <taxon>Eurotiomycetidae</taxon>
        <taxon>Eurotiales</taxon>
        <taxon>Aspergillaceae</taxon>
        <taxon>Aspergillus</taxon>
        <taxon>Aspergillus subgen. Nidulantes</taxon>
    </lineage>
</organism>
<feature type="transmembrane region" description="Helical" evidence="8">
    <location>
        <begin position="198"/>
        <end position="217"/>
    </location>
</feature>
<dbReference type="GO" id="GO:0016020">
    <property type="term" value="C:membrane"/>
    <property type="evidence" value="ECO:0007669"/>
    <property type="project" value="UniProtKB-SubCell"/>
</dbReference>
<accession>A0A0F8VD00</accession>
<dbReference type="CDD" id="cd17341">
    <property type="entry name" value="MFS_NRT2_like"/>
    <property type="match status" value="1"/>
</dbReference>
<dbReference type="InterPro" id="IPR008000">
    <property type="entry name" value="Rham/fucose_mutarotase"/>
</dbReference>
<evidence type="ECO:0000256" key="7">
    <source>
        <dbReference type="ARBA" id="ARBA00023136"/>
    </source>
</evidence>
<dbReference type="STRING" id="308745.A0A0F8VD00"/>
<feature type="transmembrane region" description="Helical" evidence="8">
    <location>
        <begin position="448"/>
        <end position="471"/>
    </location>
</feature>
<dbReference type="PANTHER" id="PTHR23515">
    <property type="entry name" value="HIGH-AFFINITY NITRATE TRANSPORTER 2.3"/>
    <property type="match status" value="1"/>
</dbReference>
<dbReference type="InterPro" id="IPR004737">
    <property type="entry name" value="NO3_transporter_NarK/NarU-like"/>
</dbReference>
<evidence type="ECO:0000256" key="6">
    <source>
        <dbReference type="ARBA" id="ARBA00023063"/>
    </source>
</evidence>
<dbReference type="GO" id="GO:0042128">
    <property type="term" value="P:nitrate assimilation"/>
    <property type="evidence" value="ECO:0007669"/>
    <property type="project" value="UniProtKB-KW"/>
</dbReference>
<keyword evidence="5 8" id="KW-1133">Transmembrane helix</keyword>
<evidence type="ECO:0000256" key="4">
    <source>
        <dbReference type="ARBA" id="ARBA00022692"/>
    </source>
</evidence>
<name>A0A0F8VD00_9EURO</name>
<dbReference type="GO" id="GO:0015113">
    <property type="term" value="F:nitrite transmembrane transporter activity"/>
    <property type="evidence" value="ECO:0007669"/>
    <property type="project" value="InterPro"/>
</dbReference>
<keyword evidence="7 8" id="KW-0472">Membrane</keyword>
<feature type="transmembrane region" description="Helical" evidence="8">
    <location>
        <begin position="101"/>
        <end position="122"/>
    </location>
</feature>
<dbReference type="AlphaFoldDB" id="A0A0F8VD00"/>
<keyword evidence="11" id="KW-1185">Reference proteome</keyword>
<dbReference type="SUPFAM" id="SSF54909">
    <property type="entry name" value="Dimeric alpha+beta barrel"/>
    <property type="match status" value="1"/>
</dbReference>
<evidence type="ECO:0000313" key="10">
    <source>
        <dbReference type="EMBL" id="KKK20971.1"/>
    </source>
</evidence>
<feature type="transmembrane region" description="Helical" evidence="8">
    <location>
        <begin position="393"/>
        <end position="412"/>
    </location>
</feature>
<comment type="subcellular location">
    <subcellularLocation>
        <location evidence="1">Membrane</location>
        <topology evidence="1">Multi-pass membrane protein</topology>
    </subcellularLocation>
</comment>
<dbReference type="InterPro" id="IPR044772">
    <property type="entry name" value="NO3_transporter"/>
</dbReference>
<comment type="caution">
    <text evidence="10">The sequence shown here is derived from an EMBL/GenBank/DDBJ whole genome shotgun (WGS) entry which is preliminary data.</text>
</comment>
<feature type="transmembrane region" description="Helical" evidence="8">
    <location>
        <begin position="158"/>
        <end position="178"/>
    </location>
</feature>
<feature type="transmembrane region" description="Helical" evidence="8">
    <location>
        <begin position="128"/>
        <end position="151"/>
    </location>
</feature>
<feature type="transmembrane region" description="Helical" evidence="8">
    <location>
        <begin position="483"/>
        <end position="500"/>
    </location>
</feature>
<dbReference type="Pfam" id="PF05336">
    <property type="entry name" value="rhaM"/>
    <property type="match status" value="1"/>
</dbReference>
<dbReference type="NCBIfam" id="TIGR00886">
    <property type="entry name" value="2A0108"/>
    <property type="match status" value="1"/>
</dbReference>
<evidence type="ECO:0000256" key="8">
    <source>
        <dbReference type="SAM" id="Phobius"/>
    </source>
</evidence>